<gene>
    <name evidence="1" type="ORF">GJ744_002769</name>
</gene>
<dbReference type="Proteomes" id="UP000606974">
    <property type="component" value="Unassembled WGS sequence"/>
</dbReference>
<accession>A0A8H7ARW3</accession>
<organism evidence="1 2">
    <name type="scientific">Endocarpon pusillum</name>
    <dbReference type="NCBI Taxonomy" id="364733"/>
    <lineage>
        <taxon>Eukaryota</taxon>
        <taxon>Fungi</taxon>
        <taxon>Dikarya</taxon>
        <taxon>Ascomycota</taxon>
        <taxon>Pezizomycotina</taxon>
        <taxon>Eurotiomycetes</taxon>
        <taxon>Chaetothyriomycetidae</taxon>
        <taxon>Verrucariales</taxon>
        <taxon>Verrucariaceae</taxon>
        <taxon>Endocarpon</taxon>
    </lineage>
</organism>
<evidence type="ECO:0000313" key="1">
    <source>
        <dbReference type="EMBL" id="KAF7512056.1"/>
    </source>
</evidence>
<evidence type="ECO:0000313" key="2">
    <source>
        <dbReference type="Proteomes" id="UP000606974"/>
    </source>
</evidence>
<keyword evidence="2" id="KW-1185">Reference proteome</keyword>
<reference evidence="1" key="1">
    <citation type="submission" date="2020-02" db="EMBL/GenBank/DDBJ databases">
        <authorList>
            <person name="Palmer J.M."/>
        </authorList>
    </citation>
    <scope>NUCLEOTIDE SEQUENCE</scope>
    <source>
        <strain evidence="1">EPUS1.4</strain>
        <tissue evidence="1">Thallus</tissue>
    </source>
</reference>
<dbReference type="AlphaFoldDB" id="A0A8H7ARW3"/>
<comment type="caution">
    <text evidence="1">The sequence shown here is derived from an EMBL/GenBank/DDBJ whole genome shotgun (WGS) entry which is preliminary data.</text>
</comment>
<sequence>MFLGYSQESESLFRDGQQSHHQYHRLRIQKSEQILTLTRYLAAFKLPLFLSLPLFPSNPDLDIENPCFSQPAVKTQQPPSAQSRLLPERKAKDLSKEIHLVAHSAALLLLPPTSHLAAVEFWSLGDRRAIDDRCHGGEDEKESGLHGDVVEAVQHNFEGTEYQVRDGTGEKRLYCESCRALYKR</sequence>
<protein>
    <submittedName>
        <fullName evidence="1">Uncharacterized protein</fullName>
    </submittedName>
</protein>
<proteinExistence type="predicted"/>
<dbReference type="EMBL" id="JAACFV010000015">
    <property type="protein sequence ID" value="KAF7512056.1"/>
    <property type="molecule type" value="Genomic_DNA"/>
</dbReference>
<name>A0A8H7ARW3_9EURO</name>